<dbReference type="Proteomes" id="UP000476176">
    <property type="component" value="Unassembled WGS sequence"/>
</dbReference>
<evidence type="ECO:0000313" key="3">
    <source>
        <dbReference type="EMBL" id="KAE9177276.1"/>
    </source>
</evidence>
<reference evidence="6 7" key="1">
    <citation type="submission" date="2018-08" db="EMBL/GenBank/DDBJ databases">
        <title>Genomic investigation of the strawberry pathogen Phytophthora fragariae indicates pathogenicity is determined by transcriptional variation in three key races.</title>
        <authorList>
            <person name="Adams T.M."/>
            <person name="Armitage A.D."/>
            <person name="Sobczyk M.K."/>
            <person name="Bates H.J."/>
            <person name="Dunwell J.M."/>
            <person name="Nellist C.F."/>
            <person name="Harrison R.J."/>
        </authorList>
    </citation>
    <scope>NUCLEOTIDE SEQUENCE [LARGE SCALE GENOMIC DNA]</scope>
    <source>
        <strain evidence="5 7">A4</strain>
        <strain evidence="4 8">BC-23</strain>
        <strain evidence="3 6">NOV-27</strain>
        <strain evidence="2 9">ONT-3</strain>
    </source>
</reference>
<dbReference type="EMBL" id="QXGE01002498">
    <property type="protein sequence ID" value="KAE9281399.1"/>
    <property type="molecule type" value="Genomic_DNA"/>
</dbReference>
<dbReference type="EMBL" id="QXGC01002510">
    <property type="protein sequence ID" value="KAE9185146.1"/>
    <property type="molecule type" value="Genomic_DNA"/>
</dbReference>
<comment type="caution">
    <text evidence="3">The sequence shown here is derived from an EMBL/GenBank/DDBJ whole genome shotgun (WGS) entry which is preliminary data.</text>
</comment>
<accession>A0A6A3W4U7</accession>
<evidence type="ECO:0000313" key="7">
    <source>
        <dbReference type="Proteomes" id="UP000437068"/>
    </source>
</evidence>
<evidence type="ECO:0000256" key="1">
    <source>
        <dbReference type="SAM" id="MobiDB-lite"/>
    </source>
</evidence>
<feature type="region of interest" description="Disordered" evidence="1">
    <location>
        <begin position="1"/>
        <end position="46"/>
    </location>
</feature>
<feature type="compositionally biased region" description="Low complexity" evidence="1">
    <location>
        <begin position="1"/>
        <end position="22"/>
    </location>
</feature>
<gene>
    <name evidence="5" type="ORF">PF001_g23793</name>
    <name evidence="4" type="ORF">PF004_g23449</name>
    <name evidence="3" type="ORF">PF005_g24567</name>
    <name evidence="2" type="ORF">PF010_g12473</name>
</gene>
<name>A0A6A3W4U7_9STRA</name>
<sequence>MPAVDAAEATSVTAEATSGTAEATDELKSGTGEKDGPFTSDAKSAR</sequence>
<organism evidence="3 6">
    <name type="scientific">Phytophthora fragariae</name>
    <dbReference type="NCBI Taxonomy" id="53985"/>
    <lineage>
        <taxon>Eukaryota</taxon>
        <taxon>Sar</taxon>
        <taxon>Stramenopiles</taxon>
        <taxon>Oomycota</taxon>
        <taxon>Peronosporomycetes</taxon>
        <taxon>Peronosporales</taxon>
        <taxon>Peronosporaceae</taxon>
        <taxon>Phytophthora</taxon>
    </lineage>
</organism>
<dbReference type="AlphaFoldDB" id="A0A6A3W4U7"/>
<evidence type="ECO:0000313" key="4">
    <source>
        <dbReference type="EMBL" id="KAE9185146.1"/>
    </source>
</evidence>
<evidence type="ECO:0000313" key="8">
    <source>
        <dbReference type="Proteomes" id="UP000476176"/>
    </source>
</evidence>
<keyword evidence="6" id="KW-1185">Reference proteome</keyword>
<protein>
    <submittedName>
        <fullName evidence="3">Uncharacterized protein</fullName>
    </submittedName>
</protein>
<evidence type="ECO:0000313" key="2">
    <source>
        <dbReference type="EMBL" id="KAE9106865.1"/>
    </source>
</evidence>
<proteinExistence type="predicted"/>
<dbReference type="EMBL" id="QXFX01000697">
    <property type="protein sequence ID" value="KAE9106865.1"/>
    <property type="molecule type" value="Genomic_DNA"/>
</dbReference>
<evidence type="ECO:0000313" key="6">
    <source>
        <dbReference type="Proteomes" id="UP000433483"/>
    </source>
</evidence>
<dbReference type="Proteomes" id="UP000437068">
    <property type="component" value="Unassembled WGS sequence"/>
</dbReference>
<dbReference type="Proteomes" id="UP000488956">
    <property type="component" value="Unassembled WGS sequence"/>
</dbReference>
<dbReference type="Proteomes" id="UP000433483">
    <property type="component" value="Unassembled WGS sequence"/>
</dbReference>
<dbReference type="EMBL" id="QXGB01002511">
    <property type="protein sequence ID" value="KAE9177276.1"/>
    <property type="molecule type" value="Genomic_DNA"/>
</dbReference>
<evidence type="ECO:0000313" key="5">
    <source>
        <dbReference type="EMBL" id="KAE9281399.1"/>
    </source>
</evidence>
<feature type="compositionally biased region" description="Basic and acidic residues" evidence="1">
    <location>
        <begin position="25"/>
        <end position="36"/>
    </location>
</feature>
<evidence type="ECO:0000313" key="9">
    <source>
        <dbReference type="Proteomes" id="UP000488956"/>
    </source>
</evidence>